<dbReference type="PANTHER" id="PTHR12903">
    <property type="entry name" value="MITOCHONDRIAL RIBOSOMAL PROTEIN L24"/>
    <property type="match status" value="1"/>
</dbReference>
<gene>
    <name evidence="5" type="primary">rplX</name>
    <name evidence="7" type="ORF">A2304_02660</name>
</gene>
<evidence type="ECO:0000313" key="7">
    <source>
        <dbReference type="EMBL" id="OGL99024.1"/>
    </source>
</evidence>
<evidence type="ECO:0000256" key="2">
    <source>
        <dbReference type="ARBA" id="ARBA00022980"/>
    </source>
</evidence>
<dbReference type="NCBIfam" id="TIGR01079">
    <property type="entry name" value="rplX_bact"/>
    <property type="match status" value="1"/>
</dbReference>
<comment type="caution">
    <text evidence="7">The sequence shown here is derived from an EMBL/GenBank/DDBJ whole genome shotgun (WGS) entry which is preliminary data.</text>
</comment>
<comment type="similarity">
    <text evidence="1 5">Belongs to the universal ribosomal protein uL24 family.</text>
</comment>
<dbReference type="Pfam" id="PF00467">
    <property type="entry name" value="KOW"/>
    <property type="match status" value="1"/>
</dbReference>
<dbReference type="GO" id="GO:1990904">
    <property type="term" value="C:ribonucleoprotein complex"/>
    <property type="evidence" value="ECO:0007669"/>
    <property type="project" value="UniProtKB-KW"/>
</dbReference>
<organism evidence="7 8">
    <name type="scientific">Candidatus Uhrbacteria bacterium RIFOXYB2_FULL_57_15</name>
    <dbReference type="NCBI Taxonomy" id="1802422"/>
    <lineage>
        <taxon>Bacteria</taxon>
        <taxon>Candidatus Uhriibacteriota</taxon>
    </lineage>
</organism>
<dbReference type="InterPro" id="IPR003256">
    <property type="entry name" value="Ribosomal_uL24"/>
</dbReference>
<keyword evidence="3 5" id="KW-0687">Ribonucleoprotein</keyword>
<dbReference type="Proteomes" id="UP000176501">
    <property type="component" value="Unassembled WGS sequence"/>
</dbReference>
<comment type="function">
    <text evidence="5">One of the proteins that surrounds the polypeptide exit tunnel on the outside of the subunit.</text>
</comment>
<evidence type="ECO:0000256" key="1">
    <source>
        <dbReference type="ARBA" id="ARBA00010618"/>
    </source>
</evidence>
<dbReference type="InterPro" id="IPR014722">
    <property type="entry name" value="Rib_uL2_dom2"/>
</dbReference>
<dbReference type="GO" id="GO:0019843">
    <property type="term" value="F:rRNA binding"/>
    <property type="evidence" value="ECO:0007669"/>
    <property type="project" value="UniProtKB-UniRule"/>
</dbReference>
<dbReference type="InterPro" id="IPR041988">
    <property type="entry name" value="Ribosomal_uL24_KOW"/>
</dbReference>
<reference evidence="7 8" key="1">
    <citation type="journal article" date="2016" name="Nat. Commun.">
        <title>Thousands of microbial genomes shed light on interconnected biogeochemical processes in an aquifer system.</title>
        <authorList>
            <person name="Anantharaman K."/>
            <person name="Brown C.T."/>
            <person name="Hug L.A."/>
            <person name="Sharon I."/>
            <person name="Castelle C.J."/>
            <person name="Probst A.J."/>
            <person name="Thomas B.C."/>
            <person name="Singh A."/>
            <person name="Wilkins M.J."/>
            <person name="Karaoz U."/>
            <person name="Brodie E.L."/>
            <person name="Williams K.H."/>
            <person name="Hubbard S.S."/>
            <person name="Banfield J.F."/>
        </authorList>
    </citation>
    <scope>NUCLEOTIDE SEQUENCE [LARGE SCALE GENOMIC DNA]</scope>
</reference>
<evidence type="ECO:0000256" key="3">
    <source>
        <dbReference type="ARBA" id="ARBA00023274"/>
    </source>
</evidence>
<sequence>MKIKTGDNVRITAGKDKGKEGKVLQVFPKLERIVVENINLMTKHLKRRGTTQGQTIKFPSPLHVSNVRIVSEKSGKSGRIGFDIVAKDGGKDKVRVIRSKGASEQIE</sequence>
<dbReference type="SUPFAM" id="SSF50104">
    <property type="entry name" value="Translation proteins SH3-like domain"/>
    <property type="match status" value="1"/>
</dbReference>
<comment type="subunit">
    <text evidence="5">Part of the 50S ribosomal subunit.</text>
</comment>
<dbReference type="InterPro" id="IPR008991">
    <property type="entry name" value="Translation_prot_SH3-like_sf"/>
</dbReference>
<keyword evidence="5" id="KW-0694">RNA-binding</keyword>
<dbReference type="Gene3D" id="2.30.30.30">
    <property type="match status" value="1"/>
</dbReference>
<dbReference type="GO" id="GO:0006412">
    <property type="term" value="P:translation"/>
    <property type="evidence" value="ECO:0007669"/>
    <property type="project" value="UniProtKB-UniRule"/>
</dbReference>
<accession>A0A1F7WAC0</accession>
<keyword evidence="2 5" id="KW-0689">Ribosomal protein</keyword>
<evidence type="ECO:0000256" key="4">
    <source>
        <dbReference type="ARBA" id="ARBA00035206"/>
    </source>
</evidence>
<evidence type="ECO:0000256" key="5">
    <source>
        <dbReference type="HAMAP-Rule" id="MF_01326"/>
    </source>
</evidence>
<dbReference type="AlphaFoldDB" id="A0A1F7WAC0"/>
<keyword evidence="5" id="KW-0699">rRNA-binding</keyword>
<dbReference type="InterPro" id="IPR057264">
    <property type="entry name" value="Ribosomal_uL24_C"/>
</dbReference>
<evidence type="ECO:0000313" key="8">
    <source>
        <dbReference type="Proteomes" id="UP000176501"/>
    </source>
</evidence>
<feature type="domain" description="KOW" evidence="6">
    <location>
        <begin position="2"/>
        <end position="29"/>
    </location>
</feature>
<dbReference type="GO" id="GO:0003735">
    <property type="term" value="F:structural constituent of ribosome"/>
    <property type="evidence" value="ECO:0007669"/>
    <property type="project" value="InterPro"/>
</dbReference>
<dbReference type="HAMAP" id="MF_01326_B">
    <property type="entry name" value="Ribosomal_uL24_B"/>
    <property type="match status" value="1"/>
</dbReference>
<name>A0A1F7WAC0_9BACT</name>
<dbReference type="GO" id="GO:0005840">
    <property type="term" value="C:ribosome"/>
    <property type="evidence" value="ECO:0007669"/>
    <property type="project" value="UniProtKB-KW"/>
</dbReference>
<dbReference type="InterPro" id="IPR005824">
    <property type="entry name" value="KOW"/>
</dbReference>
<evidence type="ECO:0000259" key="6">
    <source>
        <dbReference type="SMART" id="SM00739"/>
    </source>
</evidence>
<dbReference type="SMART" id="SM00739">
    <property type="entry name" value="KOW"/>
    <property type="match status" value="1"/>
</dbReference>
<comment type="function">
    <text evidence="5">One of two assembly initiator proteins, it binds directly to the 5'-end of the 23S rRNA, where it nucleates assembly of the 50S subunit.</text>
</comment>
<protein>
    <recommendedName>
        <fullName evidence="4 5">Large ribosomal subunit protein uL24</fullName>
    </recommendedName>
</protein>
<dbReference type="CDD" id="cd06089">
    <property type="entry name" value="KOW_RPL26"/>
    <property type="match status" value="1"/>
</dbReference>
<dbReference type="EMBL" id="MGFE01000011">
    <property type="protein sequence ID" value="OGL99024.1"/>
    <property type="molecule type" value="Genomic_DNA"/>
</dbReference>
<proteinExistence type="inferred from homology"/>
<dbReference type="Pfam" id="PF17136">
    <property type="entry name" value="ribosomal_L24"/>
    <property type="match status" value="1"/>
</dbReference>